<evidence type="ECO:0000256" key="1">
    <source>
        <dbReference type="ARBA" id="ARBA00022729"/>
    </source>
</evidence>
<feature type="region of interest" description="Disordered" evidence="2">
    <location>
        <begin position="22"/>
        <end position="138"/>
    </location>
</feature>
<dbReference type="InterPro" id="IPR043504">
    <property type="entry name" value="Peptidase_S1_PA_chymotrypsin"/>
</dbReference>
<evidence type="ECO:0008006" key="6">
    <source>
        <dbReference type="Google" id="ProtNLM"/>
    </source>
</evidence>
<organism evidence="4 5">
    <name type="scientific">Streptomyces spongiae</name>
    <dbReference type="NCBI Taxonomy" id="565072"/>
    <lineage>
        <taxon>Bacteria</taxon>
        <taxon>Bacillati</taxon>
        <taxon>Actinomycetota</taxon>
        <taxon>Actinomycetes</taxon>
        <taxon>Kitasatosporales</taxon>
        <taxon>Streptomycetaceae</taxon>
        <taxon>Streptomyces</taxon>
    </lineage>
</organism>
<dbReference type="PANTHER" id="PTHR15462">
    <property type="entry name" value="SERINE PROTEASE"/>
    <property type="match status" value="1"/>
</dbReference>
<keyword evidence="5" id="KW-1185">Reference proteome</keyword>
<dbReference type="Proteomes" id="UP000400924">
    <property type="component" value="Unassembled WGS sequence"/>
</dbReference>
<dbReference type="EMBL" id="VJZC01000353">
    <property type="protein sequence ID" value="MPY61933.1"/>
    <property type="molecule type" value="Genomic_DNA"/>
</dbReference>
<feature type="compositionally biased region" description="Polar residues" evidence="2">
    <location>
        <begin position="26"/>
        <end position="44"/>
    </location>
</feature>
<feature type="signal peptide" evidence="3">
    <location>
        <begin position="1"/>
        <end position="24"/>
    </location>
</feature>
<dbReference type="InterPro" id="IPR009003">
    <property type="entry name" value="Peptidase_S1_PA"/>
</dbReference>
<feature type="chain" id="PRO_5024452177" description="Trypsin-like serine protease" evidence="3">
    <location>
        <begin position="25"/>
        <end position="374"/>
    </location>
</feature>
<keyword evidence="1 3" id="KW-0732">Signal</keyword>
<evidence type="ECO:0000313" key="5">
    <source>
        <dbReference type="Proteomes" id="UP000400924"/>
    </source>
</evidence>
<name>A0A5N8XR88_9ACTN</name>
<dbReference type="SUPFAM" id="SSF50494">
    <property type="entry name" value="Trypsin-like serine proteases"/>
    <property type="match status" value="1"/>
</dbReference>
<dbReference type="PANTHER" id="PTHR15462:SF8">
    <property type="entry name" value="SERINE PROTEASE"/>
    <property type="match status" value="1"/>
</dbReference>
<evidence type="ECO:0000256" key="3">
    <source>
        <dbReference type="SAM" id="SignalP"/>
    </source>
</evidence>
<dbReference type="AlphaFoldDB" id="A0A5N8XR88"/>
<accession>A0A5N8XR88</accession>
<dbReference type="InterPro" id="IPR050966">
    <property type="entry name" value="Glutamyl_endopeptidase"/>
</dbReference>
<evidence type="ECO:0000256" key="2">
    <source>
        <dbReference type="SAM" id="MobiDB-lite"/>
    </source>
</evidence>
<dbReference type="OrthoDB" id="5121599at2"/>
<dbReference type="Gene3D" id="2.40.10.10">
    <property type="entry name" value="Trypsin-like serine proteases"/>
    <property type="match status" value="2"/>
</dbReference>
<evidence type="ECO:0000313" key="4">
    <source>
        <dbReference type="EMBL" id="MPY61933.1"/>
    </source>
</evidence>
<gene>
    <name evidence="4" type="ORF">FNH08_33755</name>
</gene>
<dbReference type="RefSeq" id="WP_152775328.1">
    <property type="nucleotide sequence ID" value="NZ_VJZC01000353.1"/>
</dbReference>
<comment type="caution">
    <text evidence="4">The sequence shown here is derived from an EMBL/GenBank/DDBJ whole genome shotgun (WGS) entry which is preliminary data.</text>
</comment>
<proteinExistence type="predicted"/>
<sequence length="374" mass="39925">MRRSLSLLVVPLSLSGLFSAPATAAGTENTTPGTRDATSQQGQAESRALSEKTSSTAAQTREYWTPERMREALANPMDPPVASPDVGRSQKPKSPDGDAGNGGDSGDSGKDKRARLSAHAVPPRSVRADSPEEGVSTLAQPRSDFVKYPSSWPNTATGKLFFKTPQGGKVCSASVIVSDTKNAVWTAAHCLHGGKDSGFYTDFKFVPAYAKRDAPWGEWYADRVIVPQAWSEEADLRTDDMGALVMKKHPTYGTLQASVGAYGYDFGDTDHSDVSVLGYPVDGYRRPTSDFADGRRMMSCQGDTSDASNWNPLDDRLGIDCDMGHGSSGGPFLDGVDDGDIQIVGTHSHRAGGLEVYSAEHGDRAEAVIDLVNN</sequence>
<protein>
    <recommendedName>
        <fullName evidence="6">Trypsin-like serine protease</fullName>
    </recommendedName>
</protein>
<reference evidence="4 5" key="1">
    <citation type="submission" date="2019-07" db="EMBL/GenBank/DDBJ databases">
        <title>New species of Amycolatopsis and Streptomyces.</title>
        <authorList>
            <person name="Duangmal K."/>
            <person name="Teo W.F.A."/>
            <person name="Lipun K."/>
        </authorList>
    </citation>
    <scope>NUCLEOTIDE SEQUENCE [LARGE SCALE GENOMIC DNA]</scope>
    <source>
        <strain evidence="4 5">NBRC 106415</strain>
    </source>
</reference>